<proteinExistence type="predicted"/>
<dbReference type="AlphaFoldDB" id="A0A6A5FUI4"/>
<evidence type="ECO:0000256" key="1">
    <source>
        <dbReference type="SAM" id="MobiDB-lite"/>
    </source>
</evidence>
<reference evidence="2 3" key="1">
    <citation type="submission" date="2019-12" db="EMBL/GenBank/DDBJ databases">
        <title>Chromosome-level assembly of the Caenorhabditis remanei genome.</title>
        <authorList>
            <person name="Teterina A.A."/>
            <person name="Willis J.H."/>
            <person name="Phillips P.C."/>
        </authorList>
    </citation>
    <scope>NUCLEOTIDE SEQUENCE [LARGE SCALE GENOMIC DNA]</scope>
    <source>
        <strain evidence="2 3">PX506</strain>
        <tissue evidence="2">Whole organism</tissue>
    </source>
</reference>
<dbReference type="EMBL" id="WUAV01000006">
    <property type="protein sequence ID" value="KAF1746290.1"/>
    <property type="molecule type" value="Genomic_DNA"/>
</dbReference>
<dbReference type="Proteomes" id="UP000483820">
    <property type="component" value="Chromosome X"/>
</dbReference>
<comment type="caution">
    <text evidence="2">The sequence shown here is derived from an EMBL/GenBank/DDBJ whole genome shotgun (WGS) entry which is preliminary data.</text>
</comment>
<sequence length="162" mass="19919">MYEEVNKERRERKHQEWEMKYPFYKYLGERAKYSEDLVDRPRSPLDIEVELFVITVDFFRITKSQIRDFLCNERKQETSFREEHYIKFQPNLGTIDMDNIWEKNPDWKEFFELTSRKLRSKISCAMRGERKTNRERSNQLLKKRHEPSKKAVSPKPAPNQYF</sequence>
<dbReference type="GeneID" id="9808213"/>
<dbReference type="CTD" id="9808213"/>
<organism evidence="2 3">
    <name type="scientific">Caenorhabditis remanei</name>
    <name type="common">Caenorhabditis vulgaris</name>
    <dbReference type="NCBI Taxonomy" id="31234"/>
    <lineage>
        <taxon>Eukaryota</taxon>
        <taxon>Metazoa</taxon>
        <taxon>Ecdysozoa</taxon>
        <taxon>Nematoda</taxon>
        <taxon>Chromadorea</taxon>
        <taxon>Rhabditida</taxon>
        <taxon>Rhabditina</taxon>
        <taxon>Rhabditomorpha</taxon>
        <taxon>Rhabditoidea</taxon>
        <taxon>Rhabditidae</taxon>
        <taxon>Peloderinae</taxon>
        <taxon>Caenorhabditis</taxon>
    </lineage>
</organism>
<evidence type="ECO:0000313" key="3">
    <source>
        <dbReference type="Proteomes" id="UP000483820"/>
    </source>
</evidence>
<name>A0A6A5FUI4_CAERE</name>
<gene>
    <name evidence="2" type="ORF">GCK72_022743</name>
</gene>
<accession>A0A6A5FUI4</accession>
<dbReference type="RefSeq" id="XP_003096025.2">
    <property type="nucleotide sequence ID" value="XM_003095977.2"/>
</dbReference>
<evidence type="ECO:0000313" key="2">
    <source>
        <dbReference type="EMBL" id="KAF1746290.1"/>
    </source>
</evidence>
<protein>
    <submittedName>
        <fullName evidence="2">Uncharacterized protein</fullName>
    </submittedName>
</protein>
<feature type="compositionally biased region" description="Basic and acidic residues" evidence="1">
    <location>
        <begin position="127"/>
        <end position="137"/>
    </location>
</feature>
<feature type="region of interest" description="Disordered" evidence="1">
    <location>
        <begin position="127"/>
        <end position="162"/>
    </location>
</feature>
<dbReference type="KEGG" id="crq:GCK72_022743"/>